<dbReference type="WBParaSite" id="RSKR_0000239250.1">
    <property type="protein sequence ID" value="RSKR_0000239250.1"/>
    <property type="gene ID" value="RSKR_0000239250"/>
</dbReference>
<evidence type="ECO:0000313" key="1">
    <source>
        <dbReference type="Proteomes" id="UP000095286"/>
    </source>
</evidence>
<sequence>MNFPLYEKADDKSTGPNQKYCSEETAILTMYDDIEDKDKEKDSNLKQIKEVNDNFQFQQKEKTTLPSPISFGFASQQVIMRIDPLERLFKFKFNGVNKEMAIDTCDETIKNPIGAKLKETIFSFNLDGSTSLSSLELTQLLNEDANDYNNLTKQKCDISDSNQHTYPVMSKSKKKTAALICLAKKALNEVVGLGIDCSGNSEIFQILKPVM</sequence>
<dbReference type="Proteomes" id="UP000095286">
    <property type="component" value="Unplaced"/>
</dbReference>
<name>A0AC35TNX7_9BILA</name>
<evidence type="ECO:0000313" key="2">
    <source>
        <dbReference type="WBParaSite" id="RSKR_0000239250.1"/>
    </source>
</evidence>
<accession>A0AC35TNX7</accession>
<protein>
    <submittedName>
        <fullName evidence="2">Condensin complex subunit 2</fullName>
    </submittedName>
</protein>
<reference evidence="2" key="1">
    <citation type="submission" date="2016-11" db="UniProtKB">
        <authorList>
            <consortium name="WormBaseParasite"/>
        </authorList>
    </citation>
    <scope>IDENTIFICATION</scope>
    <source>
        <strain evidence="2">KR3021</strain>
    </source>
</reference>
<organism evidence="1 2">
    <name type="scientific">Rhabditophanes sp. KR3021</name>
    <dbReference type="NCBI Taxonomy" id="114890"/>
    <lineage>
        <taxon>Eukaryota</taxon>
        <taxon>Metazoa</taxon>
        <taxon>Ecdysozoa</taxon>
        <taxon>Nematoda</taxon>
        <taxon>Chromadorea</taxon>
        <taxon>Rhabditida</taxon>
        <taxon>Tylenchina</taxon>
        <taxon>Panagrolaimomorpha</taxon>
        <taxon>Strongyloidoidea</taxon>
        <taxon>Alloionematidae</taxon>
        <taxon>Rhabditophanes</taxon>
    </lineage>
</organism>
<proteinExistence type="predicted"/>